<feature type="compositionally biased region" description="Low complexity" evidence="1">
    <location>
        <begin position="19"/>
        <end position="36"/>
    </location>
</feature>
<feature type="compositionally biased region" description="Pro residues" evidence="1">
    <location>
        <begin position="37"/>
        <end position="47"/>
    </location>
</feature>
<reference evidence="2 3" key="1">
    <citation type="journal article" date="2014" name="Genome Announc.">
        <title>Draft Genome Sequence of Streptomyces fradiae ATCC 19609, a Strain Highly Sensitive to Antibiotics.</title>
        <authorList>
            <person name="Bekker O.B."/>
            <person name="Klimina K.M."/>
            <person name="Vatlin A.A."/>
            <person name="Zakharevich N.V."/>
            <person name="Kasianov A.S."/>
            <person name="Danilenko V.N."/>
        </authorList>
    </citation>
    <scope>NUCLEOTIDE SEQUENCE [LARGE SCALE GENOMIC DNA]</scope>
    <source>
        <strain evidence="2 3">ATCC 19609</strain>
    </source>
</reference>
<gene>
    <name evidence="2" type="ORF">SFRA_027415</name>
</gene>
<proteinExistence type="predicted"/>
<feature type="region of interest" description="Disordered" evidence="1">
    <location>
        <begin position="1"/>
        <end position="85"/>
    </location>
</feature>
<sequence length="85" mass="8562">MNRRTGSRAPQPLASVRTAGGPARGVRPAAAPQAGPAGPPAAGPPPDGGQSVEPPTSQQADGRHSRGLRSRPRGSGDPAAERERQ</sequence>
<dbReference type="Proteomes" id="UP000028058">
    <property type="component" value="Unassembled WGS sequence"/>
</dbReference>
<dbReference type="AlphaFoldDB" id="A0A3R7H8L0"/>
<accession>A0A3R7H8L0</accession>
<comment type="caution">
    <text evidence="2">The sequence shown here is derived from an EMBL/GenBank/DDBJ whole genome shotgun (WGS) entry which is preliminary data.</text>
</comment>
<evidence type="ECO:0000313" key="2">
    <source>
        <dbReference type="EMBL" id="RKM91720.1"/>
    </source>
</evidence>
<keyword evidence="3" id="KW-1185">Reference proteome</keyword>
<evidence type="ECO:0000313" key="3">
    <source>
        <dbReference type="Proteomes" id="UP000028058"/>
    </source>
</evidence>
<dbReference type="EMBL" id="JNAD02000016">
    <property type="protein sequence ID" value="RKM91720.1"/>
    <property type="molecule type" value="Genomic_DNA"/>
</dbReference>
<organism evidence="2 3">
    <name type="scientific">Streptomyces xinghaiensis</name>
    <dbReference type="NCBI Taxonomy" id="1038928"/>
    <lineage>
        <taxon>Bacteria</taxon>
        <taxon>Bacillati</taxon>
        <taxon>Actinomycetota</taxon>
        <taxon>Actinomycetes</taxon>
        <taxon>Kitasatosporales</taxon>
        <taxon>Streptomycetaceae</taxon>
        <taxon>Streptomyces</taxon>
    </lineage>
</organism>
<protein>
    <submittedName>
        <fullName evidence="2">Uncharacterized protein</fullName>
    </submittedName>
</protein>
<name>A0A3R7H8L0_9ACTN</name>
<evidence type="ECO:0000256" key="1">
    <source>
        <dbReference type="SAM" id="MobiDB-lite"/>
    </source>
</evidence>